<reference evidence="2 3" key="1">
    <citation type="submission" date="2018-12" db="EMBL/GenBank/DDBJ databases">
        <authorList>
            <person name="Yu L."/>
        </authorList>
    </citation>
    <scope>NUCLEOTIDE SEQUENCE [LARGE SCALE GENOMIC DNA]</scope>
    <source>
        <strain evidence="2 3">HAW-EB5</strain>
    </source>
</reference>
<dbReference type="Gene3D" id="3.30.160.170">
    <property type="entry name" value="FlaG-like"/>
    <property type="match status" value="1"/>
</dbReference>
<dbReference type="OrthoDB" id="5741693at2"/>
<dbReference type="Proteomes" id="UP000282060">
    <property type="component" value="Unassembled WGS sequence"/>
</dbReference>
<name>A0A3S0IVT7_9GAMM</name>
<dbReference type="RefSeq" id="WP_126505491.1">
    <property type="nucleotide sequence ID" value="NZ_RXNV01000003.1"/>
</dbReference>
<dbReference type="EMBL" id="RXNV01000003">
    <property type="protein sequence ID" value="RTR32585.1"/>
    <property type="molecule type" value="Genomic_DNA"/>
</dbReference>
<sequence length="132" mass="14186">MDINLVNTPNNTGVKSEVIAPLKATTPETAETEPRALVKAVEESDKAASVSQDLTGEESPEKLQEAVAELSDTMSLMKKGLAFKVDDTSGISVVNVMDMDSGEMIRQIPTVEALELAQKMFEISGMLVETEV</sequence>
<keyword evidence="3" id="KW-1185">Reference proteome</keyword>
<keyword evidence="2" id="KW-0969">Cilium</keyword>
<gene>
    <name evidence="2" type="ORF">EKG39_09390</name>
</gene>
<dbReference type="InterPro" id="IPR035924">
    <property type="entry name" value="FlaG-like_sf"/>
</dbReference>
<accession>A0A3S0IVT7</accession>
<dbReference type="Pfam" id="PF03646">
    <property type="entry name" value="FlaG"/>
    <property type="match status" value="1"/>
</dbReference>
<evidence type="ECO:0000313" key="2">
    <source>
        <dbReference type="EMBL" id="RTR32585.1"/>
    </source>
</evidence>
<dbReference type="PANTHER" id="PTHR37166:SF1">
    <property type="entry name" value="PROTEIN FLAG"/>
    <property type="match status" value="1"/>
</dbReference>
<keyword evidence="2" id="KW-0966">Cell projection</keyword>
<proteinExistence type="predicted"/>
<protein>
    <submittedName>
        <fullName evidence="2">Flagellar protein FlaG</fullName>
    </submittedName>
</protein>
<feature type="region of interest" description="Disordered" evidence="1">
    <location>
        <begin position="40"/>
        <end position="61"/>
    </location>
</feature>
<keyword evidence="2" id="KW-0282">Flagellum</keyword>
<dbReference type="PANTHER" id="PTHR37166">
    <property type="entry name" value="PROTEIN FLAG"/>
    <property type="match status" value="1"/>
</dbReference>
<evidence type="ECO:0000313" key="3">
    <source>
        <dbReference type="Proteomes" id="UP000282060"/>
    </source>
</evidence>
<evidence type="ECO:0000256" key="1">
    <source>
        <dbReference type="SAM" id="MobiDB-lite"/>
    </source>
</evidence>
<dbReference type="AlphaFoldDB" id="A0A3S0IVT7"/>
<organism evidence="2 3">
    <name type="scientific">Shewanella atlantica</name>
    <dbReference type="NCBI Taxonomy" id="271099"/>
    <lineage>
        <taxon>Bacteria</taxon>
        <taxon>Pseudomonadati</taxon>
        <taxon>Pseudomonadota</taxon>
        <taxon>Gammaproteobacteria</taxon>
        <taxon>Alteromonadales</taxon>
        <taxon>Shewanellaceae</taxon>
        <taxon>Shewanella</taxon>
    </lineage>
</organism>
<dbReference type="InterPro" id="IPR005186">
    <property type="entry name" value="FlaG"/>
</dbReference>
<comment type="caution">
    <text evidence="2">The sequence shown here is derived from an EMBL/GenBank/DDBJ whole genome shotgun (WGS) entry which is preliminary data.</text>
</comment>
<dbReference type="SUPFAM" id="SSF160214">
    <property type="entry name" value="FlaG-like"/>
    <property type="match status" value="1"/>
</dbReference>